<evidence type="ECO:0000313" key="2">
    <source>
        <dbReference type="EMBL" id="CAD0007873.1"/>
    </source>
</evidence>
<feature type="transmembrane region" description="Helical" evidence="1">
    <location>
        <begin position="140"/>
        <end position="159"/>
    </location>
</feature>
<keyword evidence="1" id="KW-1133">Transmembrane helix</keyword>
<protein>
    <submittedName>
        <fullName evidence="2">Uncharacterized protein</fullName>
    </submittedName>
</protein>
<name>A0A6V6Z7U3_9FLAO</name>
<sequence>MKNISTLKKAIIIIYVFVFIFFSLVARSMLYVCLPNEYTLIKNIKIDSISTNMKKHGTSFILTFKDGNKTDYVTLADDTEMNIRTFRAIMTYGRGTIDLVRMENCKILGKCPEEYLLYDERFLCDSNNQCNYKDEHVKKYIFLLLITLFIFFMISYGFYKLFNSRFVNENPKSDIQK</sequence>
<accession>A0A6V6Z7U3</accession>
<evidence type="ECO:0000256" key="1">
    <source>
        <dbReference type="SAM" id="Phobius"/>
    </source>
</evidence>
<gene>
    <name evidence="2" type="ORF">FLAT13_04091</name>
</gene>
<keyword evidence="1" id="KW-0812">Transmembrane</keyword>
<keyword evidence="3" id="KW-1185">Reference proteome</keyword>
<dbReference type="RefSeq" id="WP_180910210.1">
    <property type="nucleotide sequence ID" value="NZ_CAIJDP010000084.1"/>
</dbReference>
<proteinExistence type="predicted"/>
<organism evidence="2 3">
    <name type="scientific">Flavobacterium salmonis</name>
    <dbReference type="NCBI Taxonomy" id="2654844"/>
    <lineage>
        <taxon>Bacteria</taxon>
        <taxon>Pseudomonadati</taxon>
        <taxon>Bacteroidota</taxon>
        <taxon>Flavobacteriia</taxon>
        <taxon>Flavobacteriales</taxon>
        <taxon>Flavobacteriaceae</taxon>
        <taxon>Flavobacterium</taxon>
    </lineage>
</organism>
<dbReference type="Proteomes" id="UP000530060">
    <property type="component" value="Unassembled WGS sequence"/>
</dbReference>
<dbReference type="AlphaFoldDB" id="A0A6V6Z7U3"/>
<feature type="transmembrane region" description="Helical" evidence="1">
    <location>
        <begin position="12"/>
        <end position="34"/>
    </location>
</feature>
<dbReference type="EMBL" id="CAIJDP010000084">
    <property type="protein sequence ID" value="CAD0007873.1"/>
    <property type="molecule type" value="Genomic_DNA"/>
</dbReference>
<evidence type="ECO:0000313" key="3">
    <source>
        <dbReference type="Proteomes" id="UP000530060"/>
    </source>
</evidence>
<reference evidence="2 3" key="1">
    <citation type="submission" date="2020-06" db="EMBL/GenBank/DDBJ databases">
        <authorList>
            <person name="Criscuolo A."/>
        </authorList>
    </citation>
    <scope>NUCLEOTIDE SEQUENCE [LARGE SCALE GENOMIC DNA]</scope>
    <source>
        <strain evidence="3">CIP 111411</strain>
    </source>
</reference>
<comment type="caution">
    <text evidence="2">The sequence shown here is derived from an EMBL/GenBank/DDBJ whole genome shotgun (WGS) entry which is preliminary data.</text>
</comment>
<keyword evidence="1" id="KW-0472">Membrane</keyword>